<accession>B1YG13</accession>
<reference evidence="1 2" key="1">
    <citation type="journal article" date="2006" name="Extremophiles">
        <title>Characterization of Exiguobacterium isolates from the Siberian permafrost. Description of Exiguobacterium sibiricum sp. nov.</title>
        <authorList>
            <person name="Rodrigues D.F."/>
            <person name="Goris J."/>
            <person name="Vishnivetskaya T."/>
            <person name="Gilichinsky D."/>
            <person name="Thomashow M.F."/>
            <person name="Tiedje J.M."/>
        </authorList>
    </citation>
    <scope>NUCLEOTIDE SEQUENCE [LARGE SCALE GENOMIC DNA]</scope>
    <source>
        <strain evidence="2">DSM 17290 / CIP 109462 / JCM 13490 / 255-15</strain>
    </source>
</reference>
<reference evidence="1 2" key="2">
    <citation type="journal article" date="2008" name="BMC Genomics">
        <title>Architecture of thermal adaptation in an Exiguobacterium sibiricum strain isolated from 3 million year old permafrost: a genome and transcriptome approach.</title>
        <authorList>
            <person name="Rodrigues D.F."/>
            <person name="Ivanova N."/>
            <person name="He Z."/>
            <person name="Huebner M."/>
            <person name="Zhou J."/>
            <person name="Tiedje J.M."/>
        </authorList>
    </citation>
    <scope>NUCLEOTIDE SEQUENCE [LARGE SCALE GENOMIC DNA]</scope>
    <source>
        <strain evidence="2">DSM 17290 / CIP 109462 / JCM 13490 / 255-15</strain>
    </source>
</reference>
<protein>
    <recommendedName>
        <fullName evidence="3">Lipoprotein</fullName>
    </recommendedName>
</protein>
<proteinExistence type="predicted"/>
<evidence type="ECO:0008006" key="3">
    <source>
        <dbReference type="Google" id="ProtNLM"/>
    </source>
</evidence>
<evidence type="ECO:0000313" key="2">
    <source>
        <dbReference type="Proteomes" id="UP000001681"/>
    </source>
</evidence>
<reference evidence="2" key="3">
    <citation type="submission" date="2008-04" db="EMBL/GenBank/DDBJ databases">
        <title>Complete sequence of chromosome of Exiguobacterium sibiricum 255-15.</title>
        <authorList>
            <consortium name="US DOE Joint Genome Institute"/>
            <person name="Copeland A."/>
            <person name="Lucas S."/>
            <person name="Lapidus A."/>
            <person name="Glavina del Rio T."/>
            <person name="Dalin E."/>
            <person name="Tice H."/>
            <person name="Bruce D."/>
            <person name="Goodwin L."/>
            <person name="Pitluck S."/>
            <person name="Kiss H."/>
            <person name="Chertkov O."/>
            <person name="Monk C."/>
            <person name="Brettin T."/>
            <person name="Detter J.C."/>
            <person name="Han C."/>
            <person name="Kuske C.R."/>
            <person name="Schmutz J."/>
            <person name="Larimer F."/>
            <person name="Land M."/>
            <person name="Hauser L."/>
            <person name="Kyrpides N."/>
            <person name="Mikhailova N."/>
            <person name="Vishnivetskaya T."/>
            <person name="Rodrigues D.F."/>
            <person name="Gilichinsky D."/>
            <person name="Tiedje J."/>
            <person name="Richardson P."/>
        </authorList>
    </citation>
    <scope>NUCLEOTIDE SEQUENCE [LARGE SCALE GENOMIC DNA]</scope>
    <source>
        <strain evidence="2">DSM 17290 / CIP 109462 / JCM 13490 / 255-15</strain>
    </source>
</reference>
<dbReference type="OrthoDB" id="2356818at2"/>
<name>B1YG13_EXIS2</name>
<dbReference type="AlphaFoldDB" id="B1YG13"/>
<evidence type="ECO:0000313" key="1">
    <source>
        <dbReference type="EMBL" id="ACB60940.1"/>
    </source>
</evidence>
<dbReference type="PROSITE" id="PS51257">
    <property type="entry name" value="PROKAR_LIPOPROTEIN"/>
    <property type="match status" value="1"/>
</dbReference>
<keyword evidence="2" id="KW-1185">Reference proteome</keyword>
<dbReference type="EMBL" id="CP001022">
    <property type="protein sequence ID" value="ACB60940.1"/>
    <property type="molecule type" value="Genomic_DNA"/>
</dbReference>
<dbReference type="KEGG" id="esi:Exig_1480"/>
<sequence length="97" mass="10896">MRRIIWLMLLSLFIVGILSGCSDQAYVIEELNGNQLSLGPDDQNPEEQYALTEVTLDGETTIDGRTNQLSVLQKGDIIRFAYRNGKKPLVATIERVK</sequence>
<dbReference type="STRING" id="262543.Exig_1480"/>
<gene>
    <name evidence="1" type="ordered locus">Exig_1480</name>
</gene>
<organism evidence="1 2">
    <name type="scientific">Exiguobacterium sibiricum (strain DSM 17290 / CCUG 55495 / CIP 109462 / JCM 13490 / 255-15)</name>
    <dbReference type="NCBI Taxonomy" id="262543"/>
    <lineage>
        <taxon>Bacteria</taxon>
        <taxon>Bacillati</taxon>
        <taxon>Bacillota</taxon>
        <taxon>Bacilli</taxon>
        <taxon>Bacillales</taxon>
        <taxon>Bacillales Family XII. Incertae Sedis</taxon>
        <taxon>Exiguobacterium</taxon>
    </lineage>
</organism>
<dbReference type="RefSeq" id="WP_012370361.1">
    <property type="nucleotide sequence ID" value="NC_010556.1"/>
</dbReference>
<dbReference type="Proteomes" id="UP000001681">
    <property type="component" value="Chromosome"/>
</dbReference>
<dbReference type="HOGENOM" id="CLU_2342588_0_0_9"/>